<protein>
    <submittedName>
        <fullName evidence="1">Uncharacterized protein</fullName>
    </submittedName>
</protein>
<gene>
    <name evidence="1" type="ORF">AVEN_194563_1</name>
</gene>
<accession>A0A4Y2A7R9</accession>
<dbReference type="AlphaFoldDB" id="A0A4Y2A7R9"/>
<keyword evidence="2" id="KW-1185">Reference proteome</keyword>
<evidence type="ECO:0000313" key="2">
    <source>
        <dbReference type="Proteomes" id="UP000499080"/>
    </source>
</evidence>
<reference evidence="1 2" key="1">
    <citation type="journal article" date="2019" name="Sci. Rep.">
        <title>Orb-weaving spider Araneus ventricosus genome elucidates the spidroin gene catalogue.</title>
        <authorList>
            <person name="Kono N."/>
            <person name="Nakamura H."/>
            <person name="Ohtoshi R."/>
            <person name="Moran D.A.P."/>
            <person name="Shinohara A."/>
            <person name="Yoshida Y."/>
            <person name="Fujiwara M."/>
            <person name="Mori M."/>
            <person name="Tomita M."/>
            <person name="Arakawa K."/>
        </authorList>
    </citation>
    <scope>NUCLEOTIDE SEQUENCE [LARGE SCALE GENOMIC DNA]</scope>
</reference>
<dbReference type="Proteomes" id="UP000499080">
    <property type="component" value="Unassembled WGS sequence"/>
</dbReference>
<sequence length="98" mass="11189">MDCGRWFGKSLGSVRVNGCTDAIWPLQPPSTCELFTTITRETTDALTSPRTTSILPVPTTRNNTNRGRNSWKDRPWVRSLNLIYCHVQNVRVLVWVEV</sequence>
<comment type="caution">
    <text evidence="1">The sequence shown here is derived from an EMBL/GenBank/DDBJ whole genome shotgun (WGS) entry which is preliminary data.</text>
</comment>
<evidence type="ECO:0000313" key="1">
    <source>
        <dbReference type="EMBL" id="GBL75365.1"/>
    </source>
</evidence>
<name>A0A4Y2A7R9_ARAVE</name>
<organism evidence="1 2">
    <name type="scientific">Araneus ventricosus</name>
    <name type="common">Orbweaver spider</name>
    <name type="synonym">Epeira ventricosa</name>
    <dbReference type="NCBI Taxonomy" id="182803"/>
    <lineage>
        <taxon>Eukaryota</taxon>
        <taxon>Metazoa</taxon>
        <taxon>Ecdysozoa</taxon>
        <taxon>Arthropoda</taxon>
        <taxon>Chelicerata</taxon>
        <taxon>Arachnida</taxon>
        <taxon>Araneae</taxon>
        <taxon>Araneomorphae</taxon>
        <taxon>Entelegynae</taxon>
        <taxon>Araneoidea</taxon>
        <taxon>Araneidae</taxon>
        <taxon>Araneus</taxon>
    </lineage>
</organism>
<proteinExistence type="predicted"/>
<dbReference type="EMBL" id="BGPR01000007">
    <property type="protein sequence ID" value="GBL75365.1"/>
    <property type="molecule type" value="Genomic_DNA"/>
</dbReference>